<feature type="transmembrane region" description="Helical" evidence="1">
    <location>
        <begin position="37"/>
        <end position="64"/>
    </location>
</feature>
<proteinExistence type="predicted"/>
<dbReference type="STRING" id="1343739.PAP_07420"/>
<reference evidence="3" key="1">
    <citation type="submission" date="2013-06" db="EMBL/GenBank/DDBJ databases">
        <title>Complete Genome Sequence of Hyperthermophilic Palaeococcus pacificus DY20341T, Isolated from a Deep-Sea Hydrothermal Sediments.</title>
        <authorList>
            <person name="Zeng X."/>
            <person name="Shao Z."/>
        </authorList>
    </citation>
    <scope>NUCLEOTIDE SEQUENCE [LARGE SCALE GENOMIC DNA]</scope>
    <source>
        <strain evidence="3">DY20341</strain>
    </source>
</reference>
<keyword evidence="1" id="KW-1133">Transmembrane helix</keyword>
<dbReference type="AlphaFoldDB" id="A0A075LU22"/>
<sequence length="90" mass="10076">MINYIPLWNSIVALMYIVLIIEIALKTRPSAGELIFMTLYSISALVVSWISLGYSLLLLAPLLMYGMLAYSENESLGHLKEKIKALEGEL</sequence>
<feature type="transmembrane region" description="Helical" evidence="1">
    <location>
        <begin position="6"/>
        <end position="25"/>
    </location>
</feature>
<dbReference type="HOGENOM" id="CLU_2433977_0_0_2"/>
<accession>A0A075LU22</accession>
<reference evidence="2 3" key="2">
    <citation type="journal article" date="2015" name="Genome Announc.">
        <title>Complete Genome Sequence of Hyperthermophilic Piezophilic Archaeon Palaeococcus pacificus DY20341T, Isolated from Deep-Sea Hydrothermal Sediments.</title>
        <authorList>
            <person name="Zeng X."/>
            <person name="Jebbar M."/>
            <person name="Shao Z."/>
        </authorList>
    </citation>
    <scope>NUCLEOTIDE SEQUENCE [LARGE SCALE GENOMIC DNA]</scope>
    <source>
        <strain evidence="2 3">DY20341</strain>
    </source>
</reference>
<evidence type="ECO:0000313" key="3">
    <source>
        <dbReference type="Proteomes" id="UP000027981"/>
    </source>
</evidence>
<keyword evidence="3" id="KW-1185">Reference proteome</keyword>
<keyword evidence="1" id="KW-0812">Transmembrane</keyword>
<dbReference type="EMBL" id="CP006019">
    <property type="protein sequence ID" value="AIF69874.1"/>
    <property type="molecule type" value="Genomic_DNA"/>
</dbReference>
<dbReference type="GeneID" id="24842590"/>
<evidence type="ECO:0000256" key="1">
    <source>
        <dbReference type="SAM" id="Phobius"/>
    </source>
</evidence>
<keyword evidence="1" id="KW-0472">Membrane</keyword>
<evidence type="ECO:0000313" key="2">
    <source>
        <dbReference type="EMBL" id="AIF69874.1"/>
    </source>
</evidence>
<gene>
    <name evidence="2" type="ORF">PAP_07420</name>
</gene>
<name>A0A075LU22_9EURY</name>
<dbReference type="Proteomes" id="UP000027981">
    <property type="component" value="Chromosome"/>
</dbReference>
<dbReference type="RefSeq" id="WP_048165384.1">
    <property type="nucleotide sequence ID" value="NZ_CP006019.1"/>
</dbReference>
<organism evidence="2 3">
    <name type="scientific">Palaeococcus pacificus DY20341</name>
    <dbReference type="NCBI Taxonomy" id="1343739"/>
    <lineage>
        <taxon>Archaea</taxon>
        <taxon>Methanobacteriati</taxon>
        <taxon>Methanobacteriota</taxon>
        <taxon>Thermococci</taxon>
        <taxon>Thermococcales</taxon>
        <taxon>Thermococcaceae</taxon>
        <taxon>Palaeococcus</taxon>
    </lineage>
</organism>
<protein>
    <submittedName>
        <fullName evidence="2">Uncharacterized protein</fullName>
    </submittedName>
</protein>
<dbReference type="OrthoDB" id="103599at2157"/>
<dbReference type="KEGG" id="ppac:PAP_07420"/>